<protein>
    <submittedName>
        <fullName evidence="1">Uncharacterized protein</fullName>
    </submittedName>
</protein>
<sequence>AMKKFNEGDAILTMDPRLHRSAATSLAIEKIFELAYQCLAPTRQNRPSMKRCAEILWGIRKDLKELSAFDSHSFSSQSQTSSSIRD</sequence>
<organism evidence="1 2">
    <name type="scientific">Papaver nudicaule</name>
    <name type="common">Iceland poppy</name>
    <dbReference type="NCBI Taxonomy" id="74823"/>
    <lineage>
        <taxon>Eukaryota</taxon>
        <taxon>Viridiplantae</taxon>
        <taxon>Streptophyta</taxon>
        <taxon>Embryophyta</taxon>
        <taxon>Tracheophyta</taxon>
        <taxon>Spermatophyta</taxon>
        <taxon>Magnoliopsida</taxon>
        <taxon>Ranunculales</taxon>
        <taxon>Papaveraceae</taxon>
        <taxon>Papaveroideae</taxon>
        <taxon>Papaver</taxon>
    </lineage>
</organism>
<feature type="non-terminal residue" evidence="1">
    <location>
        <position position="1"/>
    </location>
</feature>
<evidence type="ECO:0000313" key="1">
    <source>
        <dbReference type="EMBL" id="MCL7042158.1"/>
    </source>
</evidence>
<name>A0AA41VJB3_PAPNU</name>
<comment type="caution">
    <text evidence="1">The sequence shown here is derived from an EMBL/GenBank/DDBJ whole genome shotgun (WGS) entry which is preliminary data.</text>
</comment>
<gene>
    <name evidence="1" type="ORF">MKW94_017547</name>
</gene>
<dbReference type="Gene3D" id="1.10.510.10">
    <property type="entry name" value="Transferase(Phosphotransferase) domain 1"/>
    <property type="match status" value="1"/>
</dbReference>
<proteinExistence type="predicted"/>
<dbReference type="EMBL" id="JAJJMA010232035">
    <property type="protein sequence ID" value="MCL7042158.1"/>
    <property type="molecule type" value="Genomic_DNA"/>
</dbReference>
<dbReference type="Proteomes" id="UP001177140">
    <property type="component" value="Unassembled WGS sequence"/>
</dbReference>
<reference evidence="1" key="1">
    <citation type="submission" date="2022-03" db="EMBL/GenBank/DDBJ databases">
        <title>A functionally conserved STORR gene fusion in Papaver species that diverged 16.8 million years ago.</title>
        <authorList>
            <person name="Catania T."/>
        </authorList>
    </citation>
    <scope>NUCLEOTIDE SEQUENCE</scope>
    <source>
        <strain evidence="1">S-191538</strain>
    </source>
</reference>
<accession>A0AA41VJB3</accession>
<evidence type="ECO:0000313" key="2">
    <source>
        <dbReference type="Proteomes" id="UP001177140"/>
    </source>
</evidence>
<keyword evidence="2" id="KW-1185">Reference proteome</keyword>
<dbReference type="AlphaFoldDB" id="A0AA41VJB3"/>